<dbReference type="STRING" id="4846.A0A367JRA8"/>
<evidence type="ECO:0000256" key="2">
    <source>
        <dbReference type="SAM" id="Phobius"/>
    </source>
</evidence>
<dbReference type="EMBL" id="PJQM01002845">
    <property type="protein sequence ID" value="RCH92399.1"/>
    <property type="molecule type" value="Genomic_DNA"/>
</dbReference>
<proteinExistence type="predicted"/>
<feature type="coiled-coil region" evidence="1">
    <location>
        <begin position="67"/>
        <end position="94"/>
    </location>
</feature>
<dbReference type="AlphaFoldDB" id="A0A367JRA8"/>
<organism evidence="3 4">
    <name type="scientific">Rhizopus stolonifer</name>
    <name type="common">Rhizopus nigricans</name>
    <dbReference type="NCBI Taxonomy" id="4846"/>
    <lineage>
        <taxon>Eukaryota</taxon>
        <taxon>Fungi</taxon>
        <taxon>Fungi incertae sedis</taxon>
        <taxon>Mucoromycota</taxon>
        <taxon>Mucoromycotina</taxon>
        <taxon>Mucoromycetes</taxon>
        <taxon>Mucorales</taxon>
        <taxon>Mucorineae</taxon>
        <taxon>Rhizopodaceae</taxon>
        <taxon>Rhizopus</taxon>
    </lineage>
</organism>
<keyword evidence="4" id="KW-1185">Reference proteome</keyword>
<feature type="transmembrane region" description="Helical" evidence="2">
    <location>
        <begin position="105"/>
        <end position="128"/>
    </location>
</feature>
<evidence type="ECO:0000313" key="3">
    <source>
        <dbReference type="EMBL" id="RCH92399.1"/>
    </source>
</evidence>
<comment type="caution">
    <text evidence="3">The sequence shown here is derived from an EMBL/GenBank/DDBJ whole genome shotgun (WGS) entry which is preliminary data.</text>
</comment>
<feature type="transmembrane region" description="Helical" evidence="2">
    <location>
        <begin position="173"/>
        <end position="191"/>
    </location>
</feature>
<sequence>MTATLVGLATTAYAVMSVEQTRFNGSRFLTPFMITMGNIIGTGVIAPLAWLPWYGWSLSHHHKQTHVNIMNNKLKTSSNNSDKLKERINHLKQQQFSLPSIAPNYAFSIAIATLFGQFLPVALLVSHGPSLTQHNILASFQYFGIVYGLIKLVLPSCTTGLNEKTKNSESVRLLYAGVAGINAFLYYWVWIKWLQTTTSPDLMVKQWIELFFSLGTTGENPVTYMLMWDIVALFSTFTYWAWLEDGLEGVKTMLINSVFFGPGASLAIYTLKREGRIEATKL</sequence>
<gene>
    <name evidence="3" type="ORF">CU098_010509</name>
</gene>
<name>A0A367JRA8_RHIST</name>
<feature type="transmembrane region" description="Helical" evidence="2">
    <location>
        <begin position="222"/>
        <end position="242"/>
    </location>
</feature>
<dbReference type="Proteomes" id="UP000253551">
    <property type="component" value="Unassembled WGS sequence"/>
</dbReference>
<keyword evidence="2" id="KW-0472">Membrane</keyword>
<keyword evidence="1" id="KW-0175">Coiled coil</keyword>
<keyword evidence="2" id="KW-1133">Transmembrane helix</keyword>
<accession>A0A367JRA8</accession>
<dbReference type="OrthoDB" id="2253511at2759"/>
<evidence type="ECO:0000256" key="1">
    <source>
        <dbReference type="SAM" id="Coils"/>
    </source>
</evidence>
<feature type="transmembrane region" description="Helical" evidence="2">
    <location>
        <begin position="140"/>
        <end position="161"/>
    </location>
</feature>
<keyword evidence="2" id="KW-0812">Transmembrane</keyword>
<reference evidence="3 4" key="1">
    <citation type="journal article" date="2018" name="G3 (Bethesda)">
        <title>Phylogenetic and Phylogenomic Definition of Rhizopus Species.</title>
        <authorList>
            <person name="Gryganskyi A.P."/>
            <person name="Golan J."/>
            <person name="Dolatabadi S."/>
            <person name="Mondo S."/>
            <person name="Robb S."/>
            <person name="Idnurm A."/>
            <person name="Muszewska A."/>
            <person name="Steczkiewicz K."/>
            <person name="Masonjones S."/>
            <person name="Liao H.L."/>
            <person name="Gajdeczka M.T."/>
            <person name="Anike F."/>
            <person name="Vuek A."/>
            <person name="Anishchenko I.M."/>
            <person name="Voigt K."/>
            <person name="de Hoog G.S."/>
            <person name="Smith M.E."/>
            <person name="Heitman J."/>
            <person name="Vilgalys R."/>
            <person name="Stajich J.E."/>
        </authorList>
    </citation>
    <scope>NUCLEOTIDE SEQUENCE [LARGE SCALE GENOMIC DNA]</scope>
    <source>
        <strain evidence="3 4">LSU 92-RS-03</strain>
    </source>
</reference>
<protein>
    <submittedName>
        <fullName evidence="3">Uncharacterized protein</fullName>
    </submittedName>
</protein>
<evidence type="ECO:0000313" key="4">
    <source>
        <dbReference type="Proteomes" id="UP000253551"/>
    </source>
</evidence>
<feature type="transmembrane region" description="Helical" evidence="2">
    <location>
        <begin position="33"/>
        <end position="54"/>
    </location>
</feature>